<reference evidence="2 3" key="1">
    <citation type="journal article" date="2014" name="Nat. Genet.">
        <title>Genome and transcriptome of the porcine whipworm Trichuris suis.</title>
        <authorList>
            <person name="Jex A.R."/>
            <person name="Nejsum P."/>
            <person name="Schwarz E.M."/>
            <person name="Hu L."/>
            <person name="Young N.D."/>
            <person name="Hall R.S."/>
            <person name="Korhonen P.K."/>
            <person name="Liao S."/>
            <person name="Thamsborg S."/>
            <person name="Xia J."/>
            <person name="Xu P."/>
            <person name="Wang S."/>
            <person name="Scheerlinck J.P."/>
            <person name="Hofmann A."/>
            <person name="Sternberg P.W."/>
            <person name="Wang J."/>
            <person name="Gasser R.B."/>
        </authorList>
    </citation>
    <scope>NUCLEOTIDE SEQUENCE [LARGE SCALE GENOMIC DNA]</scope>
    <source>
        <strain evidence="2">DCEP-RM93M</strain>
    </source>
</reference>
<feature type="non-terminal residue" evidence="2">
    <location>
        <position position="1"/>
    </location>
</feature>
<sequence>VPALCDRITIFQCHFLVKADDRIDSVVLWDCPCRPKAGSDKPVTMRYSSGRAGLALSVTVDTFTIAELDVLVSPTLKRRVIPLRFVLNTCAIQVELLPLFRLTEGLSISVCVYELQPLVHCVETGQAEVVVRSWRMESQNRIDSPRRRIRFATVAGDGWYNEDLDLREAEGREKADDDEYQEAPPQQLTTAELSHAAVETTEQRLQWQEDSDCNAERSRTARRPVRGSVEPYKQLLYERTCAKQKKAEFYFTGTKKQCEDDEELPSTPNKDRSWPVTKHSEIK</sequence>
<dbReference type="EMBL" id="KL363316">
    <property type="protein sequence ID" value="KFD47703.1"/>
    <property type="molecule type" value="Genomic_DNA"/>
</dbReference>
<evidence type="ECO:0000313" key="3">
    <source>
        <dbReference type="Proteomes" id="UP000030764"/>
    </source>
</evidence>
<feature type="region of interest" description="Disordered" evidence="1">
    <location>
        <begin position="203"/>
        <end position="228"/>
    </location>
</feature>
<proteinExistence type="predicted"/>
<organism evidence="2 3">
    <name type="scientific">Trichuris suis</name>
    <name type="common">pig whipworm</name>
    <dbReference type="NCBI Taxonomy" id="68888"/>
    <lineage>
        <taxon>Eukaryota</taxon>
        <taxon>Metazoa</taxon>
        <taxon>Ecdysozoa</taxon>
        <taxon>Nematoda</taxon>
        <taxon>Enoplea</taxon>
        <taxon>Dorylaimia</taxon>
        <taxon>Trichinellida</taxon>
        <taxon>Trichuridae</taxon>
        <taxon>Trichuris</taxon>
    </lineage>
</organism>
<protein>
    <submittedName>
        <fullName evidence="2">Uncharacterized protein</fullName>
    </submittedName>
</protein>
<feature type="region of interest" description="Disordered" evidence="1">
    <location>
        <begin position="254"/>
        <end position="283"/>
    </location>
</feature>
<name>A0A085LRV7_9BILA</name>
<dbReference type="Proteomes" id="UP000030764">
    <property type="component" value="Unassembled WGS sequence"/>
</dbReference>
<feature type="non-terminal residue" evidence="2">
    <location>
        <position position="283"/>
    </location>
</feature>
<keyword evidence="3" id="KW-1185">Reference proteome</keyword>
<evidence type="ECO:0000313" key="2">
    <source>
        <dbReference type="EMBL" id="KFD47703.1"/>
    </source>
</evidence>
<dbReference type="AlphaFoldDB" id="A0A085LRV7"/>
<gene>
    <name evidence="2" type="ORF">M513_11381</name>
</gene>
<feature type="compositionally biased region" description="Basic and acidic residues" evidence="1">
    <location>
        <begin position="269"/>
        <end position="283"/>
    </location>
</feature>
<accession>A0A085LRV7</accession>
<evidence type="ECO:0000256" key="1">
    <source>
        <dbReference type="SAM" id="MobiDB-lite"/>
    </source>
</evidence>